<dbReference type="RefSeq" id="WP_344063016.1">
    <property type="nucleotide sequence ID" value="NZ_BAAAPN010000027.1"/>
</dbReference>
<accession>A0ABP4WDD0</accession>
<feature type="domain" description="Methylated-DNA-[protein]-cysteine S-methyltransferase DNA binding" evidence="2">
    <location>
        <begin position="7"/>
        <end position="61"/>
    </location>
</feature>
<evidence type="ECO:0000259" key="2">
    <source>
        <dbReference type="Pfam" id="PF01035"/>
    </source>
</evidence>
<dbReference type="EMBL" id="BAAAPN010000027">
    <property type="protein sequence ID" value="GAA1751921.1"/>
    <property type="molecule type" value="Genomic_DNA"/>
</dbReference>
<evidence type="ECO:0000313" key="4">
    <source>
        <dbReference type="Proteomes" id="UP001501475"/>
    </source>
</evidence>
<sequence length="118" mass="12662">MDEVVVERVLRVVELIPRGEIAAYGEVGQIVGCGPRQVGAIMSRCGGGVPWWRVTNSYGDPPTHLRDEAVARWHAEGIALKPNGRGARLAVFGTDQAVLAARYEAGLAGDKARGQLDR</sequence>
<dbReference type="Gene3D" id="1.10.10.10">
    <property type="entry name" value="Winged helix-like DNA-binding domain superfamily/Winged helix DNA-binding domain"/>
    <property type="match status" value="1"/>
</dbReference>
<name>A0ABP4WDD0_9MICO</name>
<protein>
    <submittedName>
        <fullName evidence="3">MGMT family protein</fullName>
    </submittedName>
</protein>
<keyword evidence="1" id="KW-0227">DNA damage</keyword>
<comment type="caution">
    <text evidence="3">The sequence shown here is derived from an EMBL/GenBank/DDBJ whole genome shotgun (WGS) entry which is preliminary data.</text>
</comment>
<dbReference type="Proteomes" id="UP001501475">
    <property type="component" value="Unassembled WGS sequence"/>
</dbReference>
<gene>
    <name evidence="3" type="ORF">GCM10009810_10130</name>
</gene>
<dbReference type="InterPro" id="IPR052520">
    <property type="entry name" value="ATL_DNA_repair"/>
</dbReference>
<evidence type="ECO:0000256" key="1">
    <source>
        <dbReference type="ARBA" id="ARBA00022763"/>
    </source>
</evidence>
<dbReference type="InterPro" id="IPR014048">
    <property type="entry name" value="MethylDNA_cys_MeTrfase_DNA-bd"/>
</dbReference>
<dbReference type="PANTHER" id="PTHR42942:SF1">
    <property type="entry name" value="ALKYLTRANSFERASE-LIKE PROTEIN 1"/>
    <property type="match status" value="1"/>
</dbReference>
<reference evidence="4" key="1">
    <citation type="journal article" date="2019" name="Int. J. Syst. Evol. Microbiol.">
        <title>The Global Catalogue of Microorganisms (GCM) 10K type strain sequencing project: providing services to taxonomists for standard genome sequencing and annotation.</title>
        <authorList>
            <consortium name="The Broad Institute Genomics Platform"/>
            <consortium name="The Broad Institute Genome Sequencing Center for Infectious Disease"/>
            <person name="Wu L."/>
            <person name="Ma J."/>
        </authorList>
    </citation>
    <scope>NUCLEOTIDE SEQUENCE [LARGE SCALE GENOMIC DNA]</scope>
    <source>
        <strain evidence="4">JCM 15591</strain>
    </source>
</reference>
<proteinExistence type="predicted"/>
<keyword evidence="4" id="KW-1185">Reference proteome</keyword>
<dbReference type="InterPro" id="IPR036217">
    <property type="entry name" value="MethylDNA_cys_MeTrfase_DNAb"/>
</dbReference>
<dbReference type="PANTHER" id="PTHR42942">
    <property type="entry name" value="6-O-METHYLGUANINE DNA METHYLTRANSFERASE"/>
    <property type="match status" value="1"/>
</dbReference>
<dbReference type="Pfam" id="PF01035">
    <property type="entry name" value="DNA_binding_1"/>
    <property type="match status" value="1"/>
</dbReference>
<dbReference type="InterPro" id="IPR036388">
    <property type="entry name" value="WH-like_DNA-bd_sf"/>
</dbReference>
<dbReference type="SUPFAM" id="SSF46767">
    <property type="entry name" value="Methylated DNA-protein cysteine methyltransferase, C-terminal domain"/>
    <property type="match status" value="1"/>
</dbReference>
<evidence type="ECO:0000313" key="3">
    <source>
        <dbReference type="EMBL" id="GAA1751921.1"/>
    </source>
</evidence>
<organism evidence="3 4">
    <name type="scientific">Nostocoides vanveenii</name>
    <dbReference type="NCBI Taxonomy" id="330835"/>
    <lineage>
        <taxon>Bacteria</taxon>
        <taxon>Bacillati</taxon>
        <taxon>Actinomycetota</taxon>
        <taxon>Actinomycetes</taxon>
        <taxon>Micrococcales</taxon>
        <taxon>Intrasporangiaceae</taxon>
        <taxon>Nostocoides</taxon>
    </lineage>
</organism>